<comment type="caution">
    <text evidence="9">The sequence shown here is derived from an EMBL/GenBank/DDBJ whole genome shotgun (WGS) entry which is preliminary data.</text>
</comment>
<reference evidence="9" key="1">
    <citation type="submission" date="2022-01" db="EMBL/GenBank/DDBJ databases">
        <title>Genome Sequence Resource for Two Populations of Ditylenchus destructor, the Migratory Endoparasitic Phytonematode.</title>
        <authorList>
            <person name="Zhang H."/>
            <person name="Lin R."/>
            <person name="Xie B."/>
        </authorList>
    </citation>
    <scope>NUCLEOTIDE SEQUENCE</scope>
    <source>
        <strain evidence="9">BazhouSP</strain>
    </source>
</reference>
<sequence>MGLVVFPPVLRHIGHLIGRYPLRIFILNLALVLPILSYFIIYPIRVDTDIRSGFAHKNGRSTREFKAFGDFYNVSVSEMELLLFGFDFQDDNVRSNQSLDESIVLRYPVSKIYGHNVTLESHFFEVDVYDDNEAKHHSTNIKSVGAIALWYMIHVKSSKMKNYLQDIELTLFEASKRDNFSSLFSFHIYADGVANYEMMRGSERTIKLLAVGMFLMIMFMMFALREHNWKAQIMLIFAAILSPFLAIGTSFAILGWIGIPINSIMCIMPFLILGIGVDDAFLLLHCWRKWGQVEPNTELRMASVISEIGPSISITSITNMLAFGVGVFSPSSQLSHFCLSTTIAVMLDFLFEFVTFAPCMVASERFTSFLPVPNHPSKKKSPFWSKYAAFISSKWGRLLCVILLTSLYIFAYFGIARMEVTFDPQKTFPADSPLKESMRIITRIFVTYAPLSFIVSNPPNISDISEMKTFFSLIDELESLPDTYGANRTELWLRPYLKFDYEKYLENISRNTNSSVVVYDTPYIPSYQRVPQFLNDFMIQDKNVVLFHKNENQVIIDQFVFVLICHGRRSWHQRAFFVDSVREKVDRYSQFNVTVFDYDSTIYDLIITVKPEMAKAVLTTWACMALVCFAIVPHLKYTGIATLSVLSIAFTLLGALGWWKLDLDPVTMINVIMAIGFSVDFSAHICYHYYKLRNDQSFPAQDHARLTEILNVVGRPMLEAASSTIICMFPLFFISIYVIGSFAKTVVCVGVLGTIHGLFVIPVLLSIEFGTTGKSRNRRGNSIKGKTDGSDRSLATPTTQISDLIPRL</sequence>
<dbReference type="EMBL" id="JAKKPZ010000006">
    <property type="protein sequence ID" value="KAI1720216.1"/>
    <property type="molecule type" value="Genomic_DNA"/>
</dbReference>
<keyword evidence="10" id="KW-1185">Reference proteome</keyword>
<dbReference type="SUPFAM" id="SSF82866">
    <property type="entry name" value="Multidrug efflux transporter AcrB transmembrane domain"/>
    <property type="match status" value="2"/>
</dbReference>
<dbReference type="Gene3D" id="1.20.1640.10">
    <property type="entry name" value="Multidrug efflux transporter AcrB transmembrane domain"/>
    <property type="match status" value="2"/>
</dbReference>
<feature type="transmembrane region" description="Helical" evidence="7">
    <location>
        <begin position="337"/>
        <end position="363"/>
    </location>
</feature>
<feature type="transmembrane region" description="Helical" evidence="7">
    <location>
        <begin position="616"/>
        <end position="634"/>
    </location>
</feature>
<dbReference type="GO" id="GO:0005886">
    <property type="term" value="C:plasma membrane"/>
    <property type="evidence" value="ECO:0007669"/>
    <property type="project" value="TreeGrafter"/>
</dbReference>
<dbReference type="AlphaFoldDB" id="A0AAD4N9I1"/>
<evidence type="ECO:0000256" key="2">
    <source>
        <dbReference type="ARBA" id="ARBA00005585"/>
    </source>
</evidence>
<feature type="transmembrane region" description="Helical" evidence="7">
    <location>
        <begin position="720"/>
        <end position="739"/>
    </location>
</feature>
<feature type="transmembrane region" description="Helical" evidence="7">
    <location>
        <begin position="208"/>
        <end position="225"/>
    </location>
</feature>
<keyword evidence="5 7" id="KW-0472">Membrane</keyword>
<dbReference type="InterPro" id="IPR000731">
    <property type="entry name" value="SSD"/>
</dbReference>
<feature type="transmembrane region" description="Helical" evidence="7">
    <location>
        <begin position="746"/>
        <end position="767"/>
    </location>
</feature>
<keyword evidence="3 7" id="KW-0812">Transmembrane</keyword>
<dbReference type="InterPro" id="IPR003392">
    <property type="entry name" value="PTHD_SSD"/>
</dbReference>
<evidence type="ECO:0000256" key="3">
    <source>
        <dbReference type="ARBA" id="ARBA00022692"/>
    </source>
</evidence>
<evidence type="ECO:0000256" key="7">
    <source>
        <dbReference type="SAM" id="Phobius"/>
    </source>
</evidence>
<feature type="transmembrane region" description="Helical" evidence="7">
    <location>
        <begin position="231"/>
        <end position="257"/>
    </location>
</feature>
<evidence type="ECO:0000259" key="8">
    <source>
        <dbReference type="PROSITE" id="PS50156"/>
    </source>
</evidence>
<name>A0AAD4N9I1_9BILA</name>
<protein>
    <submittedName>
        <fullName evidence="9">Patched family domain-containing protein</fullName>
    </submittedName>
</protein>
<keyword evidence="6" id="KW-0325">Glycoprotein</keyword>
<feature type="transmembrane region" description="Helical" evidence="7">
    <location>
        <begin position="640"/>
        <end position="659"/>
    </location>
</feature>
<dbReference type="PROSITE" id="PS50156">
    <property type="entry name" value="SSD"/>
    <property type="match status" value="1"/>
</dbReference>
<dbReference type="PANTHER" id="PTHR10796:SF94">
    <property type="entry name" value="SSD DOMAIN-CONTAINING PROTEIN"/>
    <property type="match status" value="1"/>
</dbReference>
<feature type="transmembrane region" description="Helical" evidence="7">
    <location>
        <begin position="395"/>
        <end position="416"/>
    </location>
</feature>
<comment type="similarity">
    <text evidence="2">Belongs to the patched family.</text>
</comment>
<dbReference type="GO" id="GO:0030659">
    <property type="term" value="C:cytoplasmic vesicle membrane"/>
    <property type="evidence" value="ECO:0007669"/>
    <property type="project" value="TreeGrafter"/>
</dbReference>
<evidence type="ECO:0000313" key="10">
    <source>
        <dbReference type="Proteomes" id="UP001201812"/>
    </source>
</evidence>
<proteinExistence type="inferred from homology"/>
<dbReference type="Proteomes" id="UP001201812">
    <property type="component" value="Unassembled WGS sequence"/>
</dbReference>
<accession>A0AAD4N9I1</accession>
<evidence type="ECO:0000256" key="5">
    <source>
        <dbReference type="ARBA" id="ARBA00023136"/>
    </source>
</evidence>
<feature type="transmembrane region" description="Helical" evidence="7">
    <location>
        <begin position="671"/>
        <end position="690"/>
    </location>
</feature>
<feature type="transmembrane region" description="Helical" evidence="7">
    <location>
        <begin position="304"/>
        <end position="325"/>
    </location>
</feature>
<evidence type="ECO:0000256" key="1">
    <source>
        <dbReference type="ARBA" id="ARBA00004141"/>
    </source>
</evidence>
<dbReference type="GO" id="GO:0006897">
    <property type="term" value="P:endocytosis"/>
    <property type="evidence" value="ECO:0007669"/>
    <property type="project" value="TreeGrafter"/>
</dbReference>
<evidence type="ECO:0000313" key="9">
    <source>
        <dbReference type="EMBL" id="KAI1720216.1"/>
    </source>
</evidence>
<evidence type="ECO:0000256" key="4">
    <source>
        <dbReference type="ARBA" id="ARBA00022989"/>
    </source>
</evidence>
<dbReference type="InterPro" id="IPR051697">
    <property type="entry name" value="Patched_domain-protein"/>
</dbReference>
<dbReference type="PANTHER" id="PTHR10796">
    <property type="entry name" value="PATCHED-RELATED"/>
    <property type="match status" value="1"/>
</dbReference>
<feature type="transmembrane region" description="Helical" evidence="7">
    <location>
        <begin position="264"/>
        <end position="284"/>
    </location>
</feature>
<dbReference type="GO" id="GO:0018996">
    <property type="term" value="P:molting cycle, collagen and cuticulin-based cuticle"/>
    <property type="evidence" value="ECO:0007669"/>
    <property type="project" value="TreeGrafter"/>
</dbReference>
<feature type="domain" description="SSD" evidence="8">
    <location>
        <begin position="205"/>
        <end position="362"/>
    </location>
</feature>
<dbReference type="Pfam" id="PF02460">
    <property type="entry name" value="Patched"/>
    <property type="match status" value="1"/>
</dbReference>
<comment type="subcellular location">
    <subcellularLocation>
        <location evidence="1">Membrane</location>
        <topology evidence="1">Multi-pass membrane protein</topology>
    </subcellularLocation>
</comment>
<evidence type="ECO:0000256" key="6">
    <source>
        <dbReference type="ARBA" id="ARBA00023180"/>
    </source>
</evidence>
<feature type="transmembrane region" description="Helical" evidence="7">
    <location>
        <begin position="20"/>
        <end position="41"/>
    </location>
</feature>
<keyword evidence="4 7" id="KW-1133">Transmembrane helix</keyword>
<organism evidence="9 10">
    <name type="scientific">Ditylenchus destructor</name>
    <dbReference type="NCBI Taxonomy" id="166010"/>
    <lineage>
        <taxon>Eukaryota</taxon>
        <taxon>Metazoa</taxon>
        <taxon>Ecdysozoa</taxon>
        <taxon>Nematoda</taxon>
        <taxon>Chromadorea</taxon>
        <taxon>Rhabditida</taxon>
        <taxon>Tylenchina</taxon>
        <taxon>Tylenchomorpha</taxon>
        <taxon>Sphaerularioidea</taxon>
        <taxon>Anguinidae</taxon>
        <taxon>Anguininae</taxon>
        <taxon>Ditylenchus</taxon>
    </lineage>
</organism>
<gene>
    <name evidence="9" type="ORF">DdX_05596</name>
</gene>